<keyword evidence="1" id="KW-0496">Mitochondrion</keyword>
<dbReference type="PANTHER" id="PTHR13158">
    <property type="match status" value="1"/>
</dbReference>
<comment type="function">
    <text evidence="1">Mitochondrial NAD(+) kinase that phosphorylates NAD(+) to yield NADP(+). Can use both ATP or inorganic polyphosphate as the phosphoryl donor.</text>
</comment>
<organism evidence="2">
    <name type="scientific">Anopheles atroparvus</name>
    <name type="common">European mosquito</name>
    <dbReference type="NCBI Taxonomy" id="41427"/>
    <lineage>
        <taxon>Eukaryota</taxon>
        <taxon>Metazoa</taxon>
        <taxon>Ecdysozoa</taxon>
        <taxon>Arthropoda</taxon>
        <taxon>Hexapoda</taxon>
        <taxon>Insecta</taxon>
        <taxon>Pterygota</taxon>
        <taxon>Neoptera</taxon>
        <taxon>Endopterygota</taxon>
        <taxon>Diptera</taxon>
        <taxon>Nematocera</taxon>
        <taxon>Culicoidea</taxon>
        <taxon>Culicidae</taxon>
        <taxon>Anophelinae</taxon>
        <taxon>Anopheles</taxon>
    </lineage>
</organism>
<dbReference type="Gene3D" id="3.40.50.10330">
    <property type="entry name" value="Probable inorganic polyphosphate/atp-NAD kinase, domain 1"/>
    <property type="match status" value="1"/>
</dbReference>
<dbReference type="GO" id="GO:0019674">
    <property type="term" value="P:NAD+ metabolic process"/>
    <property type="evidence" value="ECO:0007669"/>
    <property type="project" value="UniProtKB-UniRule"/>
</dbReference>
<dbReference type="GO" id="GO:0005739">
    <property type="term" value="C:mitochondrion"/>
    <property type="evidence" value="ECO:0007669"/>
    <property type="project" value="UniProtKB-SubCell"/>
</dbReference>
<dbReference type="GO" id="GO:0042803">
    <property type="term" value="F:protein homodimerization activity"/>
    <property type="evidence" value="ECO:0007669"/>
    <property type="project" value="UniProtKB-UniRule"/>
</dbReference>
<keyword evidence="1" id="KW-0808">Transferase</keyword>
<dbReference type="GO" id="GO:0005524">
    <property type="term" value="F:ATP binding"/>
    <property type="evidence" value="ECO:0007669"/>
    <property type="project" value="UniProtKB-UniRule"/>
</dbReference>
<keyword evidence="1" id="KW-0067">ATP-binding</keyword>
<evidence type="ECO:0000313" key="2">
    <source>
        <dbReference type="EnsemblMetazoa" id="AATE005534-PA.1"/>
    </source>
</evidence>
<name>A0A182IU51_ANOAO</name>
<proteinExistence type="inferred from homology"/>
<comment type="similarity">
    <text evidence="1">Belongs to the NAD kinase family.</text>
</comment>
<comment type="subcellular location">
    <subcellularLocation>
        <location evidence="1">Mitochondrion</location>
    </subcellularLocation>
</comment>
<comment type="catalytic activity">
    <reaction evidence="1">
        <text>NAD(+) + ATP = ADP + NADP(+) + H(+)</text>
        <dbReference type="Rhea" id="RHEA:18629"/>
        <dbReference type="ChEBI" id="CHEBI:15378"/>
        <dbReference type="ChEBI" id="CHEBI:30616"/>
        <dbReference type="ChEBI" id="CHEBI:57540"/>
        <dbReference type="ChEBI" id="CHEBI:58349"/>
        <dbReference type="ChEBI" id="CHEBI:456216"/>
        <dbReference type="EC" id="2.7.1.23"/>
    </reaction>
</comment>
<dbReference type="AlphaFoldDB" id="A0A182IU51"/>
<dbReference type="GO" id="GO:0003951">
    <property type="term" value="F:NAD+ kinase activity"/>
    <property type="evidence" value="ECO:0007669"/>
    <property type="project" value="UniProtKB-UniRule"/>
</dbReference>
<dbReference type="STRING" id="41427.A0A182IU51"/>
<dbReference type="PANTHER" id="PTHR13158:SF5">
    <property type="entry name" value="NAD KINASE 2, MITOCHONDRIAL"/>
    <property type="match status" value="1"/>
</dbReference>
<dbReference type="InterPro" id="IPR012355">
    <property type="entry name" value="NADK2_mit"/>
</dbReference>
<dbReference type="EC" id="2.7.1.23" evidence="1"/>
<accession>A0A182IU51</accession>
<dbReference type="Gene3D" id="2.60.200.30">
    <property type="entry name" value="Probable inorganic polyphosphate/atp-NAD kinase, domain 2"/>
    <property type="match status" value="1"/>
</dbReference>
<dbReference type="GO" id="GO:0006741">
    <property type="term" value="P:NADP+ biosynthetic process"/>
    <property type="evidence" value="ECO:0007669"/>
    <property type="project" value="UniProtKB-UniRule"/>
</dbReference>
<sequence>LNNSGPARKRAASDQMYHLNQLIRNVSGFKPVLFQNISKLRHFGTNPREKLCRVLVVSKLTRLEFEKIREELLSDERLEQKIRDRGTDYDAIKYYHQLHKTVEEKVVRSFQAHGIEVKVVNRITIHKDALQWADLIVPVGGDGTFLLAAGRASPFFLSNGKKTPVVGFNSDPRRSEGRLMLPKQYSANVGEAVQRIIASEFRWMHRSRIRTTLVGADTTVRPSPMDLHEFHSQPVEHKEVMSTAPNGKSRILPYLALNEVFIGEMLSARVSHLHLRIDQSEVVTKTKSSGLCVSTGTGSTSWLTSMNRLSTNNVKDLMEIIKKRTASGALDSIDAESVSQEYNDDLVFAPDDPRLCYSIREQICVGVWPNPKGLESRGFAKEIFVKSRCVDASLVIDGSIAYNFNDGARALLEVYPEDSLLTIDMDD</sequence>
<dbReference type="InterPro" id="IPR016064">
    <property type="entry name" value="NAD/diacylglycerol_kinase_sf"/>
</dbReference>
<dbReference type="SUPFAM" id="SSF111331">
    <property type="entry name" value="NAD kinase/diacylglycerol kinase-like"/>
    <property type="match status" value="1"/>
</dbReference>
<evidence type="ECO:0000256" key="1">
    <source>
        <dbReference type="PIRNR" id="PIRNR017565"/>
    </source>
</evidence>
<dbReference type="EnsemblMetazoa" id="AATE005534-RA">
    <property type="protein sequence ID" value="AATE005534-PA.1"/>
    <property type="gene ID" value="AATE005534"/>
</dbReference>
<protein>
    <recommendedName>
        <fullName evidence="1">NAD kinase 2, mitochondrial</fullName>
        <ecNumber evidence="1">2.7.1.23</ecNumber>
    </recommendedName>
    <alternativeName>
        <fullName evidence="1">NAD kinase domain-containing protein 1, mitochondrial</fullName>
    </alternativeName>
</protein>
<comment type="subunit">
    <text evidence="1">Homodimer.</text>
</comment>
<reference evidence="2" key="1">
    <citation type="submission" date="2022-08" db="UniProtKB">
        <authorList>
            <consortium name="EnsemblMetazoa"/>
        </authorList>
    </citation>
    <scope>IDENTIFICATION</scope>
    <source>
        <strain evidence="2">EBRO</strain>
    </source>
</reference>
<keyword evidence="1" id="KW-0547">Nucleotide-binding</keyword>
<keyword evidence="1" id="KW-0521">NADP</keyword>
<dbReference type="InterPro" id="IPR017437">
    <property type="entry name" value="ATP-NAD_kinase_PpnK-typ_C"/>
</dbReference>
<dbReference type="VEuPathDB" id="VectorBase:AATE005534"/>
<dbReference type="PIRSF" id="PIRSF017565">
    <property type="entry name" value="Kin_ATP-NAD_euk"/>
    <property type="match status" value="1"/>
</dbReference>
<dbReference type="InterPro" id="IPR017438">
    <property type="entry name" value="ATP-NAD_kinase_N"/>
</dbReference>
<keyword evidence="1" id="KW-0520">NAD</keyword>
<keyword evidence="1" id="KW-0418">Kinase</keyword>